<reference evidence="7 8" key="1">
    <citation type="submission" date="2016-10" db="EMBL/GenBank/DDBJ databases">
        <authorList>
            <person name="de Groot N.N."/>
        </authorList>
    </citation>
    <scope>NUCLEOTIDE SEQUENCE [LARGE SCALE GENOMIC DNA]</scope>
    <source>
        <strain evidence="7 8">DSM 8423</strain>
    </source>
</reference>
<dbReference type="PROSITE" id="PS50109">
    <property type="entry name" value="HIS_KIN"/>
    <property type="match status" value="1"/>
</dbReference>
<dbReference type="InterPro" id="IPR036097">
    <property type="entry name" value="HisK_dim/P_sf"/>
</dbReference>
<sequence length="666" mass="73913">MRKKILIIDDNNHLSLFLEKKLTDAGHDVVTTMNALSAFKILEDYTPDIILCDYFLPNINGDELCQRIRQMDSLKNVYLAIMSAAAHELDLDPSSIGADTLIAKGSFKETEALVFAVLQDAEAHGHGHPELGRIGLESTVARQLTKELIAKNRYLQTMLDSIAEGIIEVCSGQIVYVNAPAMNILGKPQDQLLLIPLPTFFEGPARTQIETLLGSDAQDSILIEQSETENWEERILSVKRLPSCGESSNILILIEDVTRRIQAEKTLRDSHHHMEALVQERTADLKRANEMLKQVQKLEAIGTLAGGIAHDFNNILSSMIGYMELAKLTPSPDKRQFYLDRALQVSNRAKDMIKQILIFSRPQEQEKKPVLLAPLIKEGIKMLRATLPSTIQINQRIPDQSIMILADSTQIHQILMNLATNAFHAMREQGGMLDIELDQEKIEPGKRPPAFNLTTGEYARLTVRDTGHGIDSAIVDRIFDPFFTTKGPGEGTGLGLSVVYGIVRDHGGRIHVVSEPGQGTTINVYLPLIDTVEPTKSEDMEPIPKGSEHVLFVDDEAAIIDVTKAMLTTLGFKVTARQSSTEALELFRSQPGSFDIVVTDMTMPHIRGDELAAELLKIRSDIPIILCTGYSDLISEEKAREIGIRQFLMKPLSLGDLARAVRKVLV</sequence>
<evidence type="ECO:0000259" key="5">
    <source>
        <dbReference type="PROSITE" id="PS50109"/>
    </source>
</evidence>
<dbReference type="InterPro" id="IPR036890">
    <property type="entry name" value="HATPase_C_sf"/>
</dbReference>
<dbReference type="Pfam" id="PF13188">
    <property type="entry name" value="PAS_8"/>
    <property type="match status" value="1"/>
</dbReference>
<comment type="catalytic activity">
    <reaction evidence="1">
        <text>ATP + protein L-histidine = ADP + protein N-phospho-L-histidine.</text>
        <dbReference type="EC" id="2.7.13.3"/>
    </reaction>
</comment>
<feature type="modified residue" description="4-aspartylphosphate" evidence="4">
    <location>
        <position position="53"/>
    </location>
</feature>
<dbReference type="Gene3D" id="3.30.565.10">
    <property type="entry name" value="Histidine kinase-like ATPase, C-terminal domain"/>
    <property type="match status" value="1"/>
</dbReference>
<dbReference type="SMART" id="SM00388">
    <property type="entry name" value="HisKA"/>
    <property type="match status" value="1"/>
</dbReference>
<keyword evidence="3 4" id="KW-0597">Phosphoprotein</keyword>
<evidence type="ECO:0000259" key="6">
    <source>
        <dbReference type="PROSITE" id="PS50110"/>
    </source>
</evidence>
<feature type="domain" description="Response regulatory" evidence="6">
    <location>
        <begin position="549"/>
        <end position="665"/>
    </location>
</feature>
<dbReference type="SUPFAM" id="SSF52172">
    <property type="entry name" value="CheY-like"/>
    <property type="match status" value="2"/>
</dbReference>
<dbReference type="SMART" id="SM00387">
    <property type="entry name" value="HATPase_c"/>
    <property type="match status" value="1"/>
</dbReference>
<dbReference type="InterPro" id="IPR005467">
    <property type="entry name" value="His_kinase_dom"/>
</dbReference>
<dbReference type="GO" id="GO:0000155">
    <property type="term" value="F:phosphorelay sensor kinase activity"/>
    <property type="evidence" value="ECO:0007669"/>
    <property type="project" value="InterPro"/>
</dbReference>
<proteinExistence type="predicted"/>
<evidence type="ECO:0000256" key="3">
    <source>
        <dbReference type="ARBA" id="ARBA00022553"/>
    </source>
</evidence>
<feature type="modified residue" description="4-aspartylphosphate" evidence="4">
    <location>
        <position position="600"/>
    </location>
</feature>
<dbReference type="EMBL" id="FOBS01000028">
    <property type="protein sequence ID" value="SEM63494.1"/>
    <property type="molecule type" value="Genomic_DNA"/>
</dbReference>
<keyword evidence="8" id="KW-1185">Reference proteome</keyword>
<dbReference type="InterPro" id="IPR003661">
    <property type="entry name" value="HisK_dim/P_dom"/>
</dbReference>
<dbReference type="PANTHER" id="PTHR43065:SF42">
    <property type="entry name" value="TWO-COMPONENT SENSOR PPRA"/>
    <property type="match status" value="1"/>
</dbReference>
<dbReference type="PROSITE" id="PS50110">
    <property type="entry name" value="RESPONSE_REGULATORY"/>
    <property type="match status" value="2"/>
</dbReference>
<dbReference type="Proteomes" id="UP000198744">
    <property type="component" value="Unassembled WGS sequence"/>
</dbReference>
<dbReference type="Pfam" id="PF00512">
    <property type="entry name" value="HisKA"/>
    <property type="match status" value="1"/>
</dbReference>
<name>A0A1H8A0Q5_9BACT</name>
<dbReference type="InterPro" id="IPR001789">
    <property type="entry name" value="Sig_transdc_resp-reg_receiver"/>
</dbReference>
<dbReference type="RefSeq" id="WP_093884429.1">
    <property type="nucleotide sequence ID" value="NZ_FOBS01000028.1"/>
</dbReference>
<dbReference type="SUPFAM" id="SSF55874">
    <property type="entry name" value="ATPase domain of HSP90 chaperone/DNA topoisomerase II/histidine kinase"/>
    <property type="match status" value="1"/>
</dbReference>
<dbReference type="AlphaFoldDB" id="A0A1H8A0Q5"/>
<protein>
    <recommendedName>
        <fullName evidence="2">histidine kinase</fullName>
        <ecNumber evidence="2">2.7.13.3</ecNumber>
    </recommendedName>
</protein>
<dbReference type="STRING" id="43775.SAMN04489760_12843"/>
<gene>
    <name evidence="7" type="ORF">SAMN04489760_12843</name>
</gene>
<dbReference type="EC" id="2.7.13.3" evidence="2"/>
<dbReference type="CDD" id="cd00156">
    <property type="entry name" value="REC"/>
    <property type="match status" value="2"/>
</dbReference>
<dbReference type="InterPro" id="IPR035965">
    <property type="entry name" value="PAS-like_dom_sf"/>
</dbReference>
<dbReference type="OrthoDB" id="5409350at2"/>
<dbReference type="Pfam" id="PF02518">
    <property type="entry name" value="HATPase_c"/>
    <property type="match status" value="1"/>
</dbReference>
<dbReference type="PRINTS" id="PR00344">
    <property type="entry name" value="BCTRLSENSOR"/>
</dbReference>
<dbReference type="InterPro" id="IPR004358">
    <property type="entry name" value="Sig_transdc_His_kin-like_C"/>
</dbReference>
<feature type="domain" description="Histidine kinase" evidence="5">
    <location>
        <begin position="307"/>
        <end position="530"/>
    </location>
</feature>
<dbReference type="SMART" id="SM00091">
    <property type="entry name" value="PAS"/>
    <property type="match status" value="1"/>
</dbReference>
<dbReference type="InterPro" id="IPR011006">
    <property type="entry name" value="CheY-like_superfamily"/>
</dbReference>
<evidence type="ECO:0000256" key="1">
    <source>
        <dbReference type="ARBA" id="ARBA00000085"/>
    </source>
</evidence>
<dbReference type="Gene3D" id="3.40.50.2300">
    <property type="match status" value="2"/>
</dbReference>
<evidence type="ECO:0000313" key="7">
    <source>
        <dbReference type="EMBL" id="SEM63494.1"/>
    </source>
</evidence>
<dbReference type="Gene3D" id="3.30.450.20">
    <property type="entry name" value="PAS domain"/>
    <property type="match status" value="1"/>
</dbReference>
<dbReference type="InterPro" id="IPR000014">
    <property type="entry name" value="PAS"/>
</dbReference>
<organism evidence="7 8">
    <name type="scientific">Syntrophus gentianae</name>
    <dbReference type="NCBI Taxonomy" id="43775"/>
    <lineage>
        <taxon>Bacteria</taxon>
        <taxon>Pseudomonadati</taxon>
        <taxon>Thermodesulfobacteriota</taxon>
        <taxon>Syntrophia</taxon>
        <taxon>Syntrophales</taxon>
        <taxon>Syntrophaceae</taxon>
        <taxon>Syntrophus</taxon>
    </lineage>
</organism>
<dbReference type="CDD" id="cd00082">
    <property type="entry name" value="HisKA"/>
    <property type="match status" value="1"/>
</dbReference>
<dbReference type="Gene3D" id="1.10.287.130">
    <property type="match status" value="1"/>
</dbReference>
<accession>A0A1H8A0Q5</accession>
<dbReference type="InterPro" id="IPR003594">
    <property type="entry name" value="HATPase_dom"/>
</dbReference>
<evidence type="ECO:0000313" key="8">
    <source>
        <dbReference type="Proteomes" id="UP000198744"/>
    </source>
</evidence>
<evidence type="ECO:0000256" key="2">
    <source>
        <dbReference type="ARBA" id="ARBA00012438"/>
    </source>
</evidence>
<dbReference type="SUPFAM" id="SSF55785">
    <property type="entry name" value="PYP-like sensor domain (PAS domain)"/>
    <property type="match status" value="1"/>
</dbReference>
<dbReference type="SUPFAM" id="SSF47384">
    <property type="entry name" value="Homodimeric domain of signal transducing histidine kinase"/>
    <property type="match status" value="1"/>
</dbReference>
<dbReference type="SMART" id="SM00448">
    <property type="entry name" value="REC"/>
    <property type="match status" value="2"/>
</dbReference>
<dbReference type="Pfam" id="PF00072">
    <property type="entry name" value="Response_reg"/>
    <property type="match status" value="2"/>
</dbReference>
<dbReference type="PANTHER" id="PTHR43065">
    <property type="entry name" value="SENSOR HISTIDINE KINASE"/>
    <property type="match status" value="1"/>
</dbReference>
<feature type="domain" description="Response regulatory" evidence="6">
    <location>
        <begin position="4"/>
        <end position="119"/>
    </location>
</feature>
<evidence type="ECO:0000256" key="4">
    <source>
        <dbReference type="PROSITE-ProRule" id="PRU00169"/>
    </source>
</evidence>